<dbReference type="AlphaFoldDB" id="A0A1H8IQA3"/>
<proteinExistence type="predicted"/>
<dbReference type="EMBL" id="FOCE01000007">
    <property type="protein sequence ID" value="SEN70734.1"/>
    <property type="molecule type" value="Genomic_DNA"/>
</dbReference>
<dbReference type="RefSeq" id="WP_217643964.1">
    <property type="nucleotide sequence ID" value="NZ_FOCE01000007.1"/>
</dbReference>
<keyword evidence="2" id="KW-1185">Reference proteome</keyword>
<organism evidence="1 2">
    <name type="scientific">Gemmobacter aquatilis</name>
    <dbReference type="NCBI Taxonomy" id="933059"/>
    <lineage>
        <taxon>Bacteria</taxon>
        <taxon>Pseudomonadati</taxon>
        <taxon>Pseudomonadota</taxon>
        <taxon>Alphaproteobacteria</taxon>
        <taxon>Rhodobacterales</taxon>
        <taxon>Paracoccaceae</taxon>
        <taxon>Gemmobacter</taxon>
    </lineage>
</organism>
<accession>A0A1H8IQA3</accession>
<sequence length="76" mass="8261">MDRARWLATIVLPVAVKLGHENNDLVVVNLTQEAQQPVILPWPAPPEAEEVIHPAPIHVTEDGPVALPSYTPEVVA</sequence>
<evidence type="ECO:0000313" key="2">
    <source>
        <dbReference type="Proteomes" id="UP000198761"/>
    </source>
</evidence>
<protein>
    <submittedName>
        <fullName evidence="1">Uncharacterized protein</fullName>
    </submittedName>
</protein>
<reference evidence="1 2" key="1">
    <citation type="submission" date="2016-10" db="EMBL/GenBank/DDBJ databases">
        <authorList>
            <person name="de Groot N.N."/>
        </authorList>
    </citation>
    <scope>NUCLEOTIDE SEQUENCE [LARGE SCALE GENOMIC DNA]</scope>
    <source>
        <strain evidence="1 2">DSM 3857</strain>
    </source>
</reference>
<name>A0A1H8IQA3_9RHOB</name>
<evidence type="ECO:0000313" key="1">
    <source>
        <dbReference type="EMBL" id="SEN70734.1"/>
    </source>
</evidence>
<gene>
    <name evidence="1" type="ORF">SAMN04488103_1071</name>
</gene>
<dbReference type="Proteomes" id="UP000198761">
    <property type="component" value="Unassembled WGS sequence"/>
</dbReference>